<proteinExistence type="predicted"/>
<reference evidence="2" key="1">
    <citation type="submission" date="2023-10" db="EMBL/GenBank/DDBJ databases">
        <authorList>
            <person name="Chen Y."/>
            <person name="Shah S."/>
            <person name="Dougan E. K."/>
            <person name="Thang M."/>
            <person name="Chan C."/>
        </authorList>
    </citation>
    <scope>NUCLEOTIDE SEQUENCE [LARGE SCALE GENOMIC DNA]</scope>
</reference>
<name>A0ABN9R9H2_9DINO</name>
<evidence type="ECO:0000313" key="2">
    <source>
        <dbReference type="EMBL" id="CAK0814187.1"/>
    </source>
</evidence>
<organism evidence="2 3">
    <name type="scientific">Prorocentrum cordatum</name>
    <dbReference type="NCBI Taxonomy" id="2364126"/>
    <lineage>
        <taxon>Eukaryota</taxon>
        <taxon>Sar</taxon>
        <taxon>Alveolata</taxon>
        <taxon>Dinophyceae</taxon>
        <taxon>Prorocentrales</taxon>
        <taxon>Prorocentraceae</taxon>
        <taxon>Prorocentrum</taxon>
    </lineage>
</organism>
<feature type="non-terminal residue" evidence="2">
    <location>
        <position position="844"/>
    </location>
</feature>
<dbReference type="EMBL" id="CAUYUJ010005560">
    <property type="protein sequence ID" value="CAK0814187.1"/>
    <property type="molecule type" value="Genomic_DNA"/>
</dbReference>
<keyword evidence="3" id="KW-1185">Reference proteome</keyword>
<evidence type="ECO:0000313" key="3">
    <source>
        <dbReference type="Proteomes" id="UP001189429"/>
    </source>
</evidence>
<feature type="region of interest" description="Disordered" evidence="1">
    <location>
        <begin position="134"/>
        <end position="163"/>
    </location>
</feature>
<protein>
    <submittedName>
        <fullName evidence="2">Uncharacterized protein</fullName>
    </submittedName>
</protein>
<gene>
    <name evidence="2" type="ORF">PCOR1329_LOCUS17856</name>
</gene>
<feature type="non-terminal residue" evidence="2">
    <location>
        <position position="1"/>
    </location>
</feature>
<comment type="caution">
    <text evidence="2">The sequence shown here is derived from an EMBL/GenBank/DDBJ whole genome shotgun (WGS) entry which is preliminary data.</text>
</comment>
<evidence type="ECO:0000256" key="1">
    <source>
        <dbReference type="SAM" id="MobiDB-lite"/>
    </source>
</evidence>
<accession>A0ABN9R9H2</accession>
<feature type="compositionally biased region" description="Low complexity" evidence="1">
    <location>
        <begin position="150"/>
        <end position="163"/>
    </location>
</feature>
<dbReference type="Proteomes" id="UP001189429">
    <property type="component" value="Unassembled WGS sequence"/>
</dbReference>
<sequence length="844" mass="88006">APPAGPAGHAPTREARGRCGGVFRAEHPGGPGRAPCPSMWNATEVREFGRRRGATGARLDQCTLGGRTRKPTCLSGTALGFDQMNGMRCDRARAQVSAEGKLEDCSFRAGPLASCPTEMREKLGAPAPASLGHFSAGGAGGAGRRRQPEAGSAVAARGGRSAARPAVALGNEDVLRDCGPELHGPQMALYQRVDDGAAMARGPTGASMAATAMRALGGARAEAGFVAADRVEAVDTQTVPGYIPQRAPAQLRLPARARELATLLGAMAAGRNAFADDLRSLLGAWIWGALLRREAPCIPSAVFGPLGRRYPQQRVGPWMSARRELRATAKVAPLMRADPGAKPAPVYFAADAMGAGDLGHGGRGILAADASKDIARDFIDAGGGLGCTAARLDGEPSGLRRPEQVIRRLDNTSLEKAKPRTLVTYRAAAMKFANCLDGSGFAPDGPVEYNNDEKFTECNFECAAAAAVFVFPRLRRKLAWARVTIDALRVAAAVKHAPPLGRALANLAATRVACLGVPRLAVGLLLQAIKEQGRWLTESSLSIYVDVFTASRVLDQAEQQGIKRLVREAGQQLALYLPQDIFGETEAIGLGAAVDDLFDPQPPRPAAAAAAAAAGPPPPRAAGGLAPLAAVAQQPPRAARATAAGRSGWALLRAAARGRGRGPPGLEGPRPRGHVGGFLAWLYLATPIGHLGAIPGAAAEMSVSAGHVADEGLAAVVAAAQGASDIALRSSKQSASLLDEAWRGIALINLAVHRRHEERMADDPDLLKSYAGQANIAPGFIGLRAIDRRASFEVRWASLARGALDLGARAEREAILQQLNDSWSRLLLPAIKCASMTDKELAAA</sequence>